<dbReference type="InterPro" id="IPR021558">
    <property type="entry name" value="MazE-like"/>
</dbReference>
<organism evidence="3 4">
    <name type="scientific">Methylobacterium dankookense</name>
    <dbReference type="NCBI Taxonomy" id="560405"/>
    <lineage>
        <taxon>Bacteria</taxon>
        <taxon>Pseudomonadati</taxon>
        <taxon>Pseudomonadota</taxon>
        <taxon>Alphaproteobacteria</taxon>
        <taxon>Hyphomicrobiales</taxon>
        <taxon>Methylobacteriaceae</taxon>
        <taxon>Methylobacterium</taxon>
    </lineage>
</organism>
<evidence type="ECO:0008006" key="6">
    <source>
        <dbReference type="Google" id="ProtNLM"/>
    </source>
</evidence>
<reference evidence="2" key="2">
    <citation type="journal article" date="2021" name="Front. Microbiol.">
        <title>Comprehensive Comparative Genomics and Phenotyping of Methylobacterium Species.</title>
        <authorList>
            <person name="Alessa O."/>
            <person name="Ogura Y."/>
            <person name="Fujitani Y."/>
            <person name="Takami H."/>
            <person name="Hayashi T."/>
            <person name="Sahin N."/>
            <person name="Tani A."/>
        </authorList>
    </citation>
    <scope>NUCLEOTIDE SEQUENCE</scope>
    <source>
        <strain evidence="2">DSM 22415</strain>
    </source>
</reference>
<evidence type="ECO:0000313" key="3">
    <source>
        <dbReference type="EMBL" id="VUF13469.1"/>
    </source>
</evidence>
<sequence>MARTKPDDGPTKSHRDRRSQGGRGMKLLRVWVPDPSASEFQAEARRQAALLRGAAEDEDALRFIEAATDWPEA</sequence>
<dbReference type="Pfam" id="PF11455">
    <property type="entry name" value="MazE-like"/>
    <property type="match status" value="1"/>
</dbReference>
<dbReference type="RefSeq" id="WP_144765532.1">
    <property type="nucleotide sequence ID" value="NZ_BPQI01000173.1"/>
</dbReference>
<proteinExistence type="predicted"/>
<evidence type="ECO:0000313" key="2">
    <source>
        <dbReference type="EMBL" id="GJD58855.1"/>
    </source>
</evidence>
<reference evidence="3 4" key="1">
    <citation type="submission" date="2019-06" db="EMBL/GenBank/DDBJ databases">
        <authorList>
            <person name="Rodrigo-Torres L."/>
            <person name="Arahal R. D."/>
            <person name="Lucena T."/>
        </authorList>
    </citation>
    <scope>NUCLEOTIDE SEQUENCE [LARGE SCALE GENOMIC DNA]</scope>
    <source>
        <strain evidence="3 4">SW08-7</strain>
    </source>
</reference>
<evidence type="ECO:0000256" key="1">
    <source>
        <dbReference type="SAM" id="MobiDB-lite"/>
    </source>
</evidence>
<keyword evidence="5" id="KW-1185">Reference proteome</keyword>
<dbReference type="EMBL" id="CABFVH010000020">
    <property type="protein sequence ID" value="VUF13469.1"/>
    <property type="molecule type" value="Genomic_DNA"/>
</dbReference>
<evidence type="ECO:0000313" key="4">
    <source>
        <dbReference type="Proteomes" id="UP000401717"/>
    </source>
</evidence>
<protein>
    <recommendedName>
        <fullName evidence="6">Antitoxin MazE</fullName>
    </recommendedName>
</protein>
<dbReference type="EMBL" id="BPQI01000173">
    <property type="protein sequence ID" value="GJD58855.1"/>
    <property type="molecule type" value="Genomic_DNA"/>
</dbReference>
<dbReference type="Proteomes" id="UP000401717">
    <property type="component" value="Unassembled WGS sequence"/>
</dbReference>
<dbReference type="OrthoDB" id="3734119at2"/>
<evidence type="ECO:0000313" key="5">
    <source>
        <dbReference type="Proteomes" id="UP001055303"/>
    </source>
</evidence>
<dbReference type="Proteomes" id="UP001055303">
    <property type="component" value="Unassembled WGS sequence"/>
</dbReference>
<feature type="compositionally biased region" description="Basic and acidic residues" evidence="1">
    <location>
        <begin position="1"/>
        <end position="13"/>
    </location>
</feature>
<dbReference type="AlphaFoldDB" id="A0A564FZ56"/>
<reference evidence="2" key="3">
    <citation type="submission" date="2021-08" db="EMBL/GenBank/DDBJ databases">
        <authorList>
            <person name="Tani A."/>
            <person name="Ola A."/>
            <person name="Ogura Y."/>
            <person name="Katsura K."/>
            <person name="Hayashi T."/>
        </authorList>
    </citation>
    <scope>NUCLEOTIDE SEQUENCE</scope>
    <source>
        <strain evidence="2">DSM 22415</strain>
    </source>
</reference>
<feature type="region of interest" description="Disordered" evidence="1">
    <location>
        <begin position="1"/>
        <end position="25"/>
    </location>
</feature>
<gene>
    <name evidence="2" type="ORF">IFDJLNFL_4781</name>
    <name evidence="3" type="ORF">MTDSW087_03172</name>
</gene>
<accession>A0A564FZ56</accession>
<name>A0A564FZ56_9HYPH</name>